<feature type="chain" id="PRO_5047384336" evidence="1">
    <location>
        <begin position="33"/>
        <end position="162"/>
    </location>
</feature>
<dbReference type="Proteomes" id="UP001597540">
    <property type="component" value="Unassembled WGS sequence"/>
</dbReference>
<name>A0ABW5SQ47_9BACL</name>
<dbReference type="RefSeq" id="WP_379262610.1">
    <property type="nucleotide sequence ID" value="NZ_JBHUMJ010000002.1"/>
</dbReference>
<protein>
    <submittedName>
        <fullName evidence="2">DUF6147 family protein</fullName>
    </submittedName>
</protein>
<organism evidence="2 3">
    <name type="scientific">Paenibacillus shunpengii</name>
    <dbReference type="NCBI Taxonomy" id="2054424"/>
    <lineage>
        <taxon>Bacteria</taxon>
        <taxon>Bacillati</taxon>
        <taxon>Bacillota</taxon>
        <taxon>Bacilli</taxon>
        <taxon>Bacillales</taxon>
        <taxon>Paenibacillaceae</taxon>
        <taxon>Paenibacillus</taxon>
    </lineage>
</organism>
<keyword evidence="3" id="KW-1185">Reference proteome</keyword>
<feature type="signal peptide" evidence="1">
    <location>
        <begin position="1"/>
        <end position="32"/>
    </location>
</feature>
<accession>A0ABW5SQ47</accession>
<evidence type="ECO:0000313" key="2">
    <source>
        <dbReference type="EMBL" id="MFD2701413.1"/>
    </source>
</evidence>
<dbReference type="InterPro" id="IPR046145">
    <property type="entry name" value="DUF6147"/>
</dbReference>
<evidence type="ECO:0000313" key="3">
    <source>
        <dbReference type="Proteomes" id="UP001597540"/>
    </source>
</evidence>
<dbReference type="EMBL" id="JBHUMJ010000002">
    <property type="protein sequence ID" value="MFD2701413.1"/>
    <property type="molecule type" value="Genomic_DNA"/>
</dbReference>
<keyword evidence="1" id="KW-0732">Signal</keyword>
<reference evidence="3" key="1">
    <citation type="journal article" date="2019" name="Int. J. Syst. Evol. Microbiol.">
        <title>The Global Catalogue of Microorganisms (GCM) 10K type strain sequencing project: providing services to taxonomists for standard genome sequencing and annotation.</title>
        <authorList>
            <consortium name="The Broad Institute Genomics Platform"/>
            <consortium name="The Broad Institute Genome Sequencing Center for Infectious Disease"/>
            <person name="Wu L."/>
            <person name="Ma J."/>
        </authorList>
    </citation>
    <scope>NUCLEOTIDE SEQUENCE [LARGE SCALE GENOMIC DNA]</scope>
    <source>
        <strain evidence="3">KCTC 33849</strain>
    </source>
</reference>
<proteinExistence type="predicted"/>
<gene>
    <name evidence="2" type="ORF">ACFSVM_13120</name>
</gene>
<evidence type="ECO:0000256" key="1">
    <source>
        <dbReference type="SAM" id="SignalP"/>
    </source>
</evidence>
<sequence length="162" mass="18072">MLMFKSKKTQKMNVVFPLMLILSLFAASLAGAEEQREPGALTSKPPEESGFITSFATYQYLGGFKSELTMSASSIYIAGHTEAKLAADFVSVDVALQRWDGSAWRNERLISNSTTHSNNVETSQTVYNLTKGYYYRTLSTHMVRSNGTVEKASYYTPGYLYN</sequence>
<comment type="caution">
    <text evidence="2">The sequence shown here is derived from an EMBL/GenBank/DDBJ whole genome shotgun (WGS) entry which is preliminary data.</text>
</comment>
<dbReference type="Pfam" id="PF19644">
    <property type="entry name" value="DUF6147"/>
    <property type="match status" value="1"/>
</dbReference>